<accession>A0A4D6DZ41</accession>
<keyword evidence="3" id="KW-1185">Reference proteome</keyword>
<organism evidence="2 3">
    <name type="scientific">Escherichia phage Sortsne</name>
    <dbReference type="NCBI Taxonomy" id="2562456"/>
    <lineage>
        <taxon>Viruses</taxon>
        <taxon>Duplodnaviria</taxon>
        <taxon>Heunggongvirae</taxon>
        <taxon>Uroviricota</taxon>
        <taxon>Caudoviricetes</taxon>
        <taxon>Sortsnevirus</taxon>
        <taxon>Sortsnevirus sortsne</taxon>
    </lineage>
</organism>
<evidence type="ECO:0000313" key="3">
    <source>
        <dbReference type="Proteomes" id="UP000297046"/>
    </source>
</evidence>
<dbReference type="KEGG" id="vg:55013177"/>
<name>A0A4D6DZ41_9CAUD</name>
<protein>
    <submittedName>
        <fullName evidence="2">Uncharacterized protein</fullName>
    </submittedName>
</protein>
<evidence type="ECO:0000313" key="2">
    <source>
        <dbReference type="EMBL" id="QBZ71604.1"/>
    </source>
</evidence>
<feature type="compositionally biased region" description="Basic and acidic residues" evidence="1">
    <location>
        <begin position="139"/>
        <end position="190"/>
    </location>
</feature>
<dbReference type="RefSeq" id="YP_009821692.1">
    <property type="nucleotide sequence ID" value="NC_048178.1"/>
</dbReference>
<dbReference type="EMBL" id="MK651787">
    <property type="protein sequence ID" value="QBZ71604.1"/>
    <property type="molecule type" value="Genomic_DNA"/>
</dbReference>
<evidence type="ECO:0000256" key="1">
    <source>
        <dbReference type="SAM" id="MobiDB-lite"/>
    </source>
</evidence>
<reference evidence="3" key="1">
    <citation type="submission" date="2019-03" db="EMBL/GenBank/DDBJ databases">
        <authorList>
            <person name="Olsen N.S."/>
            <person name="Kot W."/>
            <person name="Hansen L.H."/>
        </authorList>
    </citation>
    <scope>NUCLEOTIDE SEQUENCE [LARGE SCALE GENOMIC DNA]</scope>
</reference>
<sequence>MSRKTKQMIYTRPNIITEAIRLTAVRCGPFLAHYAIFDEDEAQERIASGFWVDHPEKLTELDKLIAEAAEKEAQREKREQDETQAEIDKREQQAKIDAVEVAESERKLVHATDVPNPDEAGLNGQKEHHEGETVIAGEHQPDHVDVKPETKEPEQKNDPAVVKADDKKADTKEGQKVEGQKVDTKAKAKK</sequence>
<feature type="compositionally biased region" description="Basic and acidic residues" evidence="1">
    <location>
        <begin position="69"/>
        <end position="110"/>
    </location>
</feature>
<proteinExistence type="predicted"/>
<dbReference type="Proteomes" id="UP000297046">
    <property type="component" value="Segment"/>
</dbReference>
<feature type="region of interest" description="Disordered" evidence="1">
    <location>
        <begin position="69"/>
        <end position="190"/>
    </location>
</feature>
<dbReference type="GeneID" id="55013177"/>